<dbReference type="InterPro" id="IPR011517">
    <property type="entry name" value="RNA_pol_sigma70_ECF-like"/>
</dbReference>
<reference evidence="6 7" key="1">
    <citation type="submission" date="2019-02" db="EMBL/GenBank/DDBJ databases">
        <title>Deep-cultivation of Planctomycetes and their phenomic and genomic characterization uncovers novel biology.</title>
        <authorList>
            <person name="Wiegand S."/>
            <person name="Jogler M."/>
            <person name="Boedeker C."/>
            <person name="Pinto D."/>
            <person name="Vollmers J."/>
            <person name="Rivas-Marin E."/>
            <person name="Kohn T."/>
            <person name="Peeters S.H."/>
            <person name="Heuer A."/>
            <person name="Rast P."/>
            <person name="Oberbeckmann S."/>
            <person name="Bunk B."/>
            <person name="Jeske O."/>
            <person name="Meyerdierks A."/>
            <person name="Storesund J.E."/>
            <person name="Kallscheuer N."/>
            <person name="Luecker S."/>
            <person name="Lage O.M."/>
            <person name="Pohl T."/>
            <person name="Merkel B.J."/>
            <person name="Hornburger P."/>
            <person name="Mueller R.-W."/>
            <person name="Bruemmer F."/>
            <person name="Labrenz M."/>
            <person name="Spormann A.M."/>
            <person name="Op den Camp H."/>
            <person name="Overmann J."/>
            <person name="Amann R."/>
            <person name="Jetten M.S.M."/>
            <person name="Mascher T."/>
            <person name="Medema M.H."/>
            <person name="Devos D.P."/>
            <person name="Kaster A.-K."/>
            <person name="Ovreas L."/>
            <person name="Rohde M."/>
            <person name="Galperin M.Y."/>
            <person name="Jogler C."/>
        </authorList>
    </citation>
    <scope>NUCLEOTIDE SEQUENCE [LARGE SCALE GENOMIC DNA]</scope>
    <source>
        <strain evidence="6 7">I41</strain>
    </source>
</reference>
<dbReference type="Gene3D" id="1.10.10.10">
    <property type="entry name" value="Winged helix-like DNA-binding domain superfamily/Winged helix DNA-binding domain"/>
    <property type="match status" value="1"/>
</dbReference>
<dbReference type="InterPro" id="IPR013324">
    <property type="entry name" value="RNA_pol_sigma_r3/r4-like"/>
</dbReference>
<dbReference type="EMBL" id="CP036339">
    <property type="protein sequence ID" value="QDT73432.1"/>
    <property type="molecule type" value="Genomic_DNA"/>
</dbReference>
<evidence type="ECO:0000259" key="5">
    <source>
        <dbReference type="Pfam" id="PF07638"/>
    </source>
</evidence>
<protein>
    <submittedName>
        <fullName evidence="6">RNA polymerase sigma factor SigL</fullName>
    </submittedName>
</protein>
<keyword evidence="1" id="KW-0805">Transcription regulation</keyword>
<feature type="region of interest" description="Disordered" evidence="4">
    <location>
        <begin position="70"/>
        <end position="90"/>
    </location>
</feature>
<dbReference type="GO" id="GO:0016987">
    <property type="term" value="F:sigma factor activity"/>
    <property type="evidence" value="ECO:0007669"/>
    <property type="project" value="UniProtKB-KW"/>
</dbReference>
<dbReference type="InterPro" id="IPR036388">
    <property type="entry name" value="WH-like_DNA-bd_sf"/>
</dbReference>
<organism evidence="6 7">
    <name type="scientific">Lacipirellula limnantheis</name>
    <dbReference type="NCBI Taxonomy" id="2528024"/>
    <lineage>
        <taxon>Bacteria</taxon>
        <taxon>Pseudomonadati</taxon>
        <taxon>Planctomycetota</taxon>
        <taxon>Planctomycetia</taxon>
        <taxon>Pirellulales</taxon>
        <taxon>Lacipirellulaceae</taxon>
        <taxon>Lacipirellula</taxon>
    </lineage>
</organism>
<dbReference type="AlphaFoldDB" id="A0A517TYI8"/>
<evidence type="ECO:0000256" key="2">
    <source>
        <dbReference type="ARBA" id="ARBA00023082"/>
    </source>
</evidence>
<evidence type="ECO:0000313" key="6">
    <source>
        <dbReference type="EMBL" id="QDT73432.1"/>
    </source>
</evidence>
<dbReference type="Proteomes" id="UP000317909">
    <property type="component" value="Chromosome"/>
</dbReference>
<proteinExistence type="predicted"/>
<keyword evidence="2" id="KW-0731">Sigma factor</keyword>
<dbReference type="InterPro" id="IPR053812">
    <property type="entry name" value="HTH_Sigma70_ECF-like"/>
</dbReference>
<dbReference type="SUPFAM" id="SSF88659">
    <property type="entry name" value="Sigma3 and sigma4 domains of RNA polymerase sigma factors"/>
    <property type="match status" value="1"/>
</dbReference>
<dbReference type="Pfam" id="PF07638">
    <property type="entry name" value="Sigma70_ECF"/>
    <property type="match status" value="1"/>
</dbReference>
<evidence type="ECO:0000256" key="3">
    <source>
        <dbReference type="ARBA" id="ARBA00023163"/>
    </source>
</evidence>
<feature type="compositionally biased region" description="Polar residues" evidence="4">
    <location>
        <begin position="80"/>
        <end position="90"/>
    </location>
</feature>
<dbReference type="PANTHER" id="PTHR43133:SF39">
    <property type="entry name" value="SIMILAR TO RNA POLYMERASE SIGMA-E FACTOR"/>
    <property type="match status" value="1"/>
</dbReference>
<dbReference type="NCBIfam" id="TIGR02999">
    <property type="entry name" value="Sig-70_X6"/>
    <property type="match status" value="1"/>
</dbReference>
<name>A0A517TYI8_9BACT</name>
<evidence type="ECO:0000256" key="4">
    <source>
        <dbReference type="SAM" id="MobiDB-lite"/>
    </source>
</evidence>
<keyword evidence="3" id="KW-0804">Transcription</keyword>
<feature type="domain" description="RNA polymerase sigma-70 ECF-like HTH" evidence="5">
    <location>
        <begin position="5"/>
        <end position="201"/>
    </location>
</feature>
<accession>A0A517TYI8</accession>
<dbReference type="PANTHER" id="PTHR43133">
    <property type="entry name" value="RNA POLYMERASE ECF-TYPE SIGMA FACTO"/>
    <property type="match status" value="1"/>
</dbReference>
<sequence length="212" mass="23421">MMDAMSEVTQILSRIDLGDPSAADQLLPLVYEELRRLAAAKLNHEKPGQTLQATALVHEAYLRLVGKSGSPEAFRETDGRQTQSSGSHWNSRGHFFAAAAEAMRRILIEHARKKHAEKRGGSRQRMEFTDAVAPEALPPLELLALNEAMEQLARDYPQHAALVKLRFFGGLTLEDAASTLGISVATAKRRWTWARAWLFGRLATPAGQPEIA</sequence>
<dbReference type="KEGG" id="llh:I41_26210"/>
<evidence type="ECO:0000256" key="1">
    <source>
        <dbReference type="ARBA" id="ARBA00023015"/>
    </source>
</evidence>
<dbReference type="InterPro" id="IPR039425">
    <property type="entry name" value="RNA_pol_sigma-70-like"/>
</dbReference>
<gene>
    <name evidence="6" type="ORF">I41_26210</name>
</gene>
<evidence type="ECO:0000313" key="7">
    <source>
        <dbReference type="Proteomes" id="UP000317909"/>
    </source>
</evidence>
<keyword evidence="7" id="KW-1185">Reference proteome</keyword>